<evidence type="ECO:0000256" key="4">
    <source>
        <dbReference type="ARBA" id="ARBA00023125"/>
    </source>
</evidence>
<keyword evidence="3" id="KW-0862">Zinc</keyword>
<feature type="domain" description="THAP-type" evidence="6">
    <location>
        <begin position="1"/>
        <end position="78"/>
    </location>
</feature>
<dbReference type="SUPFAM" id="SSF57716">
    <property type="entry name" value="Glucocorticoid receptor-like (DNA-binding domain)"/>
    <property type="match status" value="1"/>
</dbReference>
<name>A0AAV0Y0Z0_9HEMI</name>
<proteinExistence type="predicted"/>
<keyword evidence="2 5" id="KW-0863">Zinc-finger</keyword>
<evidence type="ECO:0000313" key="7">
    <source>
        <dbReference type="EMBL" id="CAI6374609.1"/>
    </source>
</evidence>
<dbReference type="PROSITE" id="PS50950">
    <property type="entry name" value="ZF_THAP"/>
    <property type="match status" value="1"/>
</dbReference>
<reference evidence="7 8" key="1">
    <citation type="submission" date="2023-01" db="EMBL/GenBank/DDBJ databases">
        <authorList>
            <person name="Whitehead M."/>
        </authorList>
    </citation>
    <scope>NUCLEOTIDE SEQUENCE [LARGE SCALE GENOMIC DNA]</scope>
</reference>
<accession>A0AAV0Y0Z0</accession>
<evidence type="ECO:0000256" key="2">
    <source>
        <dbReference type="ARBA" id="ARBA00022771"/>
    </source>
</evidence>
<dbReference type="AlphaFoldDB" id="A0AAV0Y0Z0"/>
<evidence type="ECO:0000256" key="3">
    <source>
        <dbReference type="ARBA" id="ARBA00022833"/>
    </source>
</evidence>
<dbReference type="GO" id="GO:0003677">
    <property type="term" value="F:DNA binding"/>
    <property type="evidence" value="ECO:0007669"/>
    <property type="project" value="UniProtKB-UniRule"/>
</dbReference>
<organism evidence="7 8">
    <name type="scientific">Macrosiphum euphorbiae</name>
    <name type="common">potato aphid</name>
    <dbReference type="NCBI Taxonomy" id="13131"/>
    <lineage>
        <taxon>Eukaryota</taxon>
        <taxon>Metazoa</taxon>
        <taxon>Ecdysozoa</taxon>
        <taxon>Arthropoda</taxon>
        <taxon>Hexapoda</taxon>
        <taxon>Insecta</taxon>
        <taxon>Pterygota</taxon>
        <taxon>Neoptera</taxon>
        <taxon>Paraneoptera</taxon>
        <taxon>Hemiptera</taxon>
        <taxon>Sternorrhyncha</taxon>
        <taxon>Aphidomorpha</taxon>
        <taxon>Aphidoidea</taxon>
        <taxon>Aphididae</taxon>
        <taxon>Macrosiphini</taxon>
        <taxon>Macrosiphum</taxon>
    </lineage>
</organism>
<keyword evidence="8" id="KW-1185">Reference proteome</keyword>
<dbReference type="Pfam" id="PF05485">
    <property type="entry name" value="THAP"/>
    <property type="match status" value="1"/>
</dbReference>
<dbReference type="Gene3D" id="6.20.210.20">
    <property type="entry name" value="THAP domain"/>
    <property type="match status" value="1"/>
</dbReference>
<gene>
    <name evidence="7" type="ORF">MEUPH1_LOCUS28216</name>
</gene>
<dbReference type="EMBL" id="CARXXK010001231">
    <property type="protein sequence ID" value="CAI6374609.1"/>
    <property type="molecule type" value="Genomic_DNA"/>
</dbReference>
<dbReference type="SMART" id="SM00980">
    <property type="entry name" value="THAP"/>
    <property type="match status" value="1"/>
</dbReference>
<dbReference type="Proteomes" id="UP001160148">
    <property type="component" value="Unassembled WGS sequence"/>
</dbReference>
<keyword evidence="1" id="KW-0479">Metal-binding</keyword>
<protein>
    <recommendedName>
        <fullName evidence="6">THAP-type domain-containing protein</fullName>
    </recommendedName>
</protein>
<dbReference type="InterPro" id="IPR006612">
    <property type="entry name" value="THAP_Znf"/>
</dbReference>
<evidence type="ECO:0000256" key="1">
    <source>
        <dbReference type="ARBA" id="ARBA00022723"/>
    </source>
</evidence>
<dbReference type="GO" id="GO:0008270">
    <property type="term" value="F:zinc ion binding"/>
    <property type="evidence" value="ECO:0007669"/>
    <property type="project" value="UniProtKB-KW"/>
</dbReference>
<evidence type="ECO:0000256" key="5">
    <source>
        <dbReference type="PROSITE-ProRule" id="PRU00309"/>
    </source>
</evidence>
<keyword evidence="4 5" id="KW-0238">DNA-binding</keyword>
<dbReference type="InterPro" id="IPR038441">
    <property type="entry name" value="THAP_Znf_sf"/>
</dbReference>
<comment type="caution">
    <text evidence="7">The sequence shown here is derived from an EMBL/GenBank/DDBJ whole genome shotgun (WGS) entry which is preliminary data.</text>
</comment>
<evidence type="ECO:0000313" key="8">
    <source>
        <dbReference type="Proteomes" id="UP001160148"/>
    </source>
</evidence>
<evidence type="ECO:0000259" key="6">
    <source>
        <dbReference type="PROSITE" id="PS50950"/>
    </source>
</evidence>
<sequence>MYTCMVCGNKSKNTKVNRPGVIYHAITKNAYMRRKWLKVFGIDRCYDWQRICSDHFSEENYRPGKKRFLLSNAIPQHYDQNGFPSKYATQSNAVEIGNNVILPSEQNMPVSK</sequence>